<keyword evidence="5" id="KW-0547">Nucleotide-binding</keyword>
<feature type="transmembrane region" description="Helical" evidence="10">
    <location>
        <begin position="107"/>
        <end position="128"/>
    </location>
</feature>
<dbReference type="CDD" id="cd16917">
    <property type="entry name" value="HATPase_UhpB-NarQ-NarX-like"/>
    <property type="match status" value="1"/>
</dbReference>
<proteinExistence type="predicted"/>
<dbReference type="Proteomes" id="UP001348265">
    <property type="component" value="Unassembled WGS sequence"/>
</dbReference>
<evidence type="ECO:0000256" key="10">
    <source>
        <dbReference type="SAM" id="Phobius"/>
    </source>
</evidence>
<evidence type="ECO:0000256" key="3">
    <source>
        <dbReference type="ARBA" id="ARBA00022553"/>
    </source>
</evidence>
<reference evidence="12 13" key="1">
    <citation type="submission" date="2023-08" db="EMBL/GenBank/DDBJ databases">
        <authorList>
            <person name="Sharma P."/>
            <person name="Verma V."/>
            <person name="Mohan M.K."/>
            <person name="Dubey A.K."/>
        </authorList>
    </citation>
    <scope>NUCLEOTIDE SEQUENCE [LARGE SCALE GENOMIC DNA]</scope>
    <source>
        <strain evidence="12 13">ADP4</strain>
    </source>
</reference>
<protein>
    <recommendedName>
        <fullName evidence="2">histidine kinase</fullName>
        <ecNumber evidence="2">2.7.13.3</ecNumber>
    </recommendedName>
</protein>
<dbReference type="Pfam" id="PF07730">
    <property type="entry name" value="HisKA_3"/>
    <property type="match status" value="1"/>
</dbReference>
<keyword evidence="8" id="KW-0902">Two-component regulatory system</keyword>
<dbReference type="PANTHER" id="PTHR24421:SF10">
    <property type="entry name" value="NITRATE_NITRITE SENSOR PROTEIN NARQ"/>
    <property type="match status" value="1"/>
</dbReference>
<dbReference type="EMBL" id="JAVFKM010000006">
    <property type="protein sequence ID" value="MEF3114298.1"/>
    <property type="molecule type" value="Genomic_DNA"/>
</dbReference>
<comment type="catalytic activity">
    <reaction evidence="1">
        <text>ATP + protein L-histidine = ADP + protein N-phospho-L-histidine.</text>
        <dbReference type="EC" id="2.7.13.3"/>
    </reaction>
</comment>
<organism evidence="12 13">
    <name type="scientific">Streptomyces chrestomyceticus</name>
    <dbReference type="NCBI Taxonomy" id="68185"/>
    <lineage>
        <taxon>Bacteria</taxon>
        <taxon>Bacillati</taxon>
        <taxon>Actinomycetota</taxon>
        <taxon>Actinomycetes</taxon>
        <taxon>Kitasatosporales</taxon>
        <taxon>Streptomycetaceae</taxon>
        <taxon>Streptomyces</taxon>
    </lineage>
</organism>
<keyword evidence="13" id="KW-1185">Reference proteome</keyword>
<feature type="domain" description="Signal transduction histidine kinase subgroup 3 dimerisation and phosphoacceptor" evidence="11">
    <location>
        <begin position="221"/>
        <end position="285"/>
    </location>
</feature>
<feature type="transmembrane region" description="Helical" evidence="10">
    <location>
        <begin position="169"/>
        <end position="189"/>
    </location>
</feature>
<feature type="transmembrane region" description="Helical" evidence="10">
    <location>
        <begin position="140"/>
        <end position="157"/>
    </location>
</feature>
<evidence type="ECO:0000256" key="7">
    <source>
        <dbReference type="ARBA" id="ARBA00022840"/>
    </source>
</evidence>
<dbReference type="Gene3D" id="3.30.565.10">
    <property type="entry name" value="Histidine kinase-like ATPase, C-terminal domain"/>
    <property type="match status" value="1"/>
</dbReference>
<accession>A0ABU7WS00</accession>
<dbReference type="Gene3D" id="1.20.5.1930">
    <property type="match status" value="1"/>
</dbReference>
<name>A0ABU7WS00_9ACTN</name>
<evidence type="ECO:0000259" key="11">
    <source>
        <dbReference type="Pfam" id="PF07730"/>
    </source>
</evidence>
<feature type="transmembrane region" description="Helical" evidence="10">
    <location>
        <begin position="54"/>
        <end position="72"/>
    </location>
</feature>
<dbReference type="PANTHER" id="PTHR24421">
    <property type="entry name" value="NITRATE/NITRITE SENSOR PROTEIN NARX-RELATED"/>
    <property type="match status" value="1"/>
</dbReference>
<evidence type="ECO:0000256" key="1">
    <source>
        <dbReference type="ARBA" id="ARBA00000085"/>
    </source>
</evidence>
<evidence type="ECO:0000256" key="6">
    <source>
        <dbReference type="ARBA" id="ARBA00022777"/>
    </source>
</evidence>
<dbReference type="RefSeq" id="WP_331786810.1">
    <property type="nucleotide sequence ID" value="NZ_JAVFKM010000006.1"/>
</dbReference>
<evidence type="ECO:0000256" key="9">
    <source>
        <dbReference type="SAM" id="MobiDB-lite"/>
    </source>
</evidence>
<keyword evidence="10" id="KW-0812">Transmembrane</keyword>
<dbReference type="SUPFAM" id="SSF55874">
    <property type="entry name" value="ATPase domain of HSP90 chaperone/DNA topoisomerase II/histidine kinase"/>
    <property type="match status" value="1"/>
</dbReference>
<evidence type="ECO:0000256" key="4">
    <source>
        <dbReference type="ARBA" id="ARBA00022679"/>
    </source>
</evidence>
<feature type="compositionally biased region" description="Low complexity" evidence="9">
    <location>
        <begin position="447"/>
        <end position="458"/>
    </location>
</feature>
<dbReference type="InterPro" id="IPR011712">
    <property type="entry name" value="Sig_transdc_His_kin_sub3_dim/P"/>
</dbReference>
<dbReference type="InterPro" id="IPR036890">
    <property type="entry name" value="HATPase_C_sf"/>
</dbReference>
<dbReference type="GO" id="GO:0016301">
    <property type="term" value="F:kinase activity"/>
    <property type="evidence" value="ECO:0007669"/>
    <property type="project" value="UniProtKB-KW"/>
</dbReference>
<feature type="region of interest" description="Disordered" evidence="9">
    <location>
        <begin position="447"/>
        <end position="487"/>
    </location>
</feature>
<dbReference type="InterPro" id="IPR050482">
    <property type="entry name" value="Sensor_HK_TwoCompSys"/>
</dbReference>
<evidence type="ECO:0000313" key="12">
    <source>
        <dbReference type="EMBL" id="MEF3114298.1"/>
    </source>
</evidence>
<keyword evidence="10" id="KW-1133">Transmembrane helix</keyword>
<sequence>MNITGKEQVADGAAARATTVRAAIRTTAGRLAEVRAAVGRGWRCLARPEQWPPYRVVGESLLALLLGLIALGMEKLSDNGDVRTWLVTGAVVVLAPLRRALPGTVLIIAAALSWPCAGMTVLLIVAGWSAGRRIAGSARALAVFAVALVVSTVVPVVQDLPLVSPEKLMILAVSFLAIVAMPGIASRYWSQNRTLVETLHAQRTQLLRENAMIARQTRLRERQRIAQDMHDSLGHQLTLIAVHTGALEVDSELNGRQREAVGVLRGASVAAMRELREVVGLLRDEHEDTAGAHPAIGAGTAADAGQRGVDQVDALAEASRGAGARISVSRSGEPRALAPAVDRAAYRIVQEGLTNAHKHASGAPVAVALRYEPDSLLVEVVNGPVPPGATGGPQVSGGQGLTGLRERARLVGGMVHSGPVPGGGFRLAGVLPYGPVAVSATAREPVPTAETAGAAAGPDGSGGPGDPDALIGGFPDTGRGRPLVRTGKDGKPVIDWARVYAAPDTARFRGEPRRSGFAVGCGLAAGAVVVLGLVTAWGAVELFKAMEESSVSPATFERLKTGAPEDEVRKQLPEQSFLNSELNDQGPAKPEGARCETFASVEPSDDWAEERAFRFCFKDGKLVEKQTFVGKV</sequence>
<comment type="caution">
    <text evidence="12">The sequence shown here is derived from an EMBL/GenBank/DDBJ whole genome shotgun (WGS) entry which is preliminary data.</text>
</comment>
<keyword evidence="7" id="KW-0067">ATP-binding</keyword>
<keyword evidence="4" id="KW-0808">Transferase</keyword>
<evidence type="ECO:0000256" key="8">
    <source>
        <dbReference type="ARBA" id="ARBA00023012"/>
    </source>
</evidence>
<evidence type="ECO:0000313" key="13">
    <source>
        <dbReference type="Proteomes" id="UP001348265"/>
    </source>
</evidence>
<feature type="transmembrane region" description="Helical" evidence="10">
    <location>
        <begin position="517"/>
        <end position="540"/>
    </location>
</feature>
<keyword evidence="3" id="KW-0597">Phosphoprotein</keyword>
<keyword evidence="10" id="KW-0472">Membrane</keyword>
<keyword evidence="6 12" id="KW-0418">Kinase</keyword>
<gene>
    <name evidence="12" type="ORF">RB636_14035</name>
</gene>
<evidence type="ECO:0000256" key="2">
    <source>
        <dbReference type="ARBA" id="ARBA00012438"/>
    </source>
</evidence>
<evidence type="ECO:0000256" key="5">
    <source>
        <dbReference type="ARBA" id="ARBA00022741"/>
    </source>
</evidence>
<dbReference type="EC" id="2.7.13.3" evidence="2"/>